<dbReference type="PROSITE" id="PS51704">
    <property type="entry name" value="GP_PDE"/>
    <property type="match status" value="1"/>
</dbReference>
<sequence>MIQPKEWTPGSKTLVFAHRGSPLLGDFENSEAAFCNALATGAEAIESDIQVTKDGVAVLSHDPTLKRLFGQDLSIAKLAWKEIRAVTRDYSAPLLRLDEALDCFSETTFNLDTKCDAAVEAALPILLQPKVRDRVCVATFSDRRMQRVRQGAKGALATSLSTKEVLRLLRLSYSPRANQLKPADLAKVLSISPEHAGPVVAAQIPYRFKGTFKVLSPNVITTAHKLGLNLQVWTVNNSSEIEQITNPESPLRVDGVITDRLQSALTIRDSFLA</sequence>
<feature type="domain" description="GP-PDE" evidence="1">
    <location>
        <begin position="13"/>
        <end position="268"/>
    </location>
</feature>
<evidence type="ECO:0000313" key="3">
    <source>
        <dbReference type="Proteomes" id="UP000176288"/>
    </source>
</evidence>
<dbReference type="Proteomes" id="UP000176288">
    <property type="component" value="Chromosome"/>
</dbReference>
<accession>A0A1D9MJU8</accession>
<dbReference type="EMBL" id="CP017812">
    <property type="protein sequence ID" value="AOZ72488.1"/>
    <property type="molecule type" value="Genomic_DNA"/>
</dbReference>
<keyword evidence="3" id="KW-1185">Reference proteome</keyword>
<dbReference type="OrthoDB" id="5241788at2"/>
<dbReference type="SUPFAM" id="SSF51695">
    <property type="entry name" value="PLC-like phosphodiesterases"/>
    <property type="match status" value="1"/>
</dbReference>
<organism evidence="2 3">
    <name type="scientific">Boudabousia tangfeifanii</name>
    <dbReference type="NCBI Taxonomy" id="1912795"/>
    <lineage>
        <taxon>Bacteria</taxon>
        <taxon>Bacillati</taxon>
        <taxon>Actinomycetota</taxon>
        <taxon>Actinomycetes</taxon>
        <taxon>Actinomycetales</taxon>
        <taxon>Actinomycetaceae</taxon>
        <taxon>Boudabousia</taxon>
    </lineage>
</organism>
<dbReference type="InterPro" id="IPR017946">
    <property type="entry name" value="PLC-like_Pdiesterase_TIM-brl"/>
</dbReference>
<name>A0A1D9MJU8_9ACTO</name>
<evidence type="ECO:0000259" key="1">
    <source>
        <dbReference type="PROSITE" id="PS51704"/>
    </source>
</evidence>
<dbReference type="KEGG" id="avu:BK816_03580"/>
<dbReference type="InterPro" id="IPR030395">
    <property type="entry name" value="GP_PDE_dom"/>
</dbReference>
<dbReference type="STRING" id="1912795.BK816_03580"/>
<dbReference type="GO" id="GO:0008081">
    <property type="term" value="F:phosphoric diester hydrolase activity"/>
    <property type="evidence" value="ECO:0007669"/>
    <property type="project" value="InterPro"/>
</dbReference>
<reference evidence="2 3" key="1">
    <citation type="submission" date="2016-10" db="EMBL/GenBank/DDBJ databases">
        <title>Actinomyces aegypiusis sp. nov., isolated from the Aegypius monachus in Qinghai Tibet Plateau China.</title>
        <authorList>
            <person name="Wang Y."/>
        </authorList>
    </citation>
    <scope>NUCLEOTIDE SEQUENCE [LARGE SCALE GENOMIC DNA]</scope>
    <source>
        <strain evidence="2 3">VUL4_3</strain>
    </source>
</reference>
<gene>
    <name evidence="2" type="ORF">BK816_03580</name>
</gene>
<dbReference type="PANTHER" id="PTHR46211">
    <property type="entry name" value="GLYCEROPHOSPHORYL DIESTER PHOSPHODIESTERASE"/>
    <property type="match status" value="1"/>
</dbReference>
<dbReference type="RefSeq" id="WP_071163954.1">
    <property type="nucleotide sequence ID" value="NZ_CP017812.1"/>
</dbReference>
<dbReference type="Gene3D" id="3.20.20.190">
    <property type="entry name" value="Phosphatidylinositol (PI) phosphodiesterase"/>
    <property type="match status" value="1"/>
</dbReference>
<dbReference type="PANTHER" id="PTHR46211:SF14">
    <property type="entry name" value="GLYCEROPHOSPHODIESTER PHOSPHODIESTERASE"/>
    <property type="match status" value="1"/>
</dbReference>
<proteinExistence type="predicted"/>
<dbReference type="GO" id="GO:0006629">
    <property type="term" value="P:lipid metabolic process"/>
    <property type="evidence" value="ECO:0007669"/>
    <property type="project" value="InterPro"/>
</dbReference>
<evidence type="ECO:0000313" key="2">
    <source>
        <dbReference type="EMBL" id="AOZ72488.1"/>
    </source>
</evidence>
<dbReference type="Pfam" id="PF03009">
    <property type="entry name" value="GDPD"/>
    <property type="match status" value="1"/>
</dbReference>
<dbReference type="AlphaFoldDB" id="A0A1D9MJU8"/>
<protein>
    <recommendedName>
        <fullName evidence="1">GP-PDE domain-containing protein</fullName>
    </recommendedName>
</protein>